<comment type="caution">
    <text evidence="2">The sequence shown here is derived from an EMBL/GenBank/DDBJ whole genome shotgun (WGS) entry which is preliminary data.</text>
</comment>
<proteinExistence type="predicted"/>
<accession>A0AAN9DC14</accession>
<reference evidence="2 3" key="1">
    <citation type="submission" date="2024-02" db="EMBL/GenBank/DDBJ databases">
        <title>Chromosome-level genome assembly of the Eurasian Minnow (Phoxinus phoxinus).</title>
        <authorList>
            <person name="Oriowo T.O."/>
            <person name="Martin S."/>
            <person name="Stange M."/>
            <person name="Chrysostomakis Y."/>
            <person name="Brown T."/>
            <person name="Winkler S."/>
            <person name="Kukowka S."/>
            <person name="Myers E.W."/>
            <person name="Bohne A."/>
        </authorList>
    </citation>
    <scope>NUCLEOTIDE SEQUENCE [LARGE SCALE GENOMIC DNA]</scope>
    <source>
        <strain evidence="2">ZFMK-TIS-60720</strain>
        <tissue evidence="2">Whole Organism</tissue>
    </source>
</reference>
<name>A0AAN9DC14_9TELE</name>
<sequence length="129" mass="14174">MEVEMSFSRKLALKSDAVPNAALPAWTPPPQRRHDHTMTREIGCQTEPVSSRSAGVQANVKSIRRSKATEARMPNRSVSCDTGTLMEPFTECPGATSTPIKRKRCEVSTDDSSYHQDGSESTMNCTSLQ</sequence>
<evidence type="ECO:0000313" key="2">
    <source>
        <dbReference type="EMBL" id="KAK7162499.1"/>
    </source>
</evidence>
<protein>
    <submittedName>
        <fullName evidence="2">Uncharacterized protein</fullName>
    </submittedName>
</protein>
<feature type="region of interest" description="Disordered" evidence="1">
    <location>
        <begin position="91"/>
        <end position="129"/>
    </location>
</feature>
<organism evidence="2 3">
    <name type="scientific">Phoxinus phoxinus</name>
    <name type="common">Eurasian minnow</name>
    <dbReference type="NCBI Taxonomy" id="58324"/>
    <lineage>
        <taxon>Eukaryota</taxon>
        <taxon>Metazoa</taxon>
        <taxon>Chordata</taxon>
        <taxon>Craniata</taxon>
        <taxon>Vertebrata</taxon>
        <taxon>Euteleostomi</taxon>
        <taxon>Actinopterygii</taxon>
        <taxon>Neopterygii</taxon>
        <taxon>Teleostei</taxon>
        <taxon>Ostariophysi</taxon>
        <taxon>Cypriniformes</taxon>
        <taxon>Leuciscidae</taxon>
        <taxon>Phoxininae</taxon>
        <taxon>Phoxinus</taxon>
    </lineage>
</organism>
<evidence type="ECO:0000313" key="3">
    <source>
        <dbReference type="Proteomes" id="UP001364617"/>
    </source>
</evidence>
<dbReference type="AlphaFoldDB" id="A0AAN9DC14"/>
<dbReference type="EMBL" id="JAYKXH010000007">
    <property type="protein sequence ID" value="KAK7162499.1"/>
    <property type="molecule type" value="Genomic_DNA"/>
</dbReference>
<keyword evidence="3" id="KW-1185">Reference proteome</keyword>
<feature type="compositionally biased region" description="Polar residues" evidence="1">
    <location>
        <begin position="119"/>
        <end position="129"/>
    </location>
</feature>
<evidence type="ECO:0000256" key="1">
    <source>
        <dbReference type="SAM" id="MobiDB-lite"/>
    </source>
</evidence>
<gene>
    <name evidence="2" type="ORF">R3I93_006727</name>
</gene>
<dbReference type="Proteomes" id="UP001364617">
    <property type="component" value="Unassembled WGS sequence"/>
</dbReference>